<dbReference type="SUPFAM" id="SSF51556">
    <property type="entry name" value="Metallo-dependent hydrolases"/>
    <property type="match status" value="1"/>
</dbReference>
<feature type="domain" description="Amidohydrolase-related" evidence="3">
    <location>
        <begin position="54"/>
        <end position="384"/>
    </location>
</feature>
<dbReference type="AlphaFoldDB" id="A0AAU9EDR0"/>
<dbReference type="RefSeq" id="WP_338599440.1">
    <property type="nucleotide sequence ID" value="NZ_AP028679.1"/>
</dbReference>
<dbReference type="KEGG" id="dmp:FAK_23290"/>
<evidence type="ECO:0000313" key="4">
    <source>
        <dbReference type="EMBL" id="BEQ15263.1"/>
    </source>
</evidence>
<accession>A0AAU9EDR0</accession>
<dbReference type="InterPro" id="IPR011059">
    <property type="entry name" value="Metal-dep_hydrolase_composite"/>
</dbReference>
<reference evidence="5" key="1">
    <citation type="journal article" date="2023" name="Arch. Microbiol.">
        <title>Desulfoferula mesophilus gen. nov. sp. nov., a mesophilic sulfate-reducing bacterium isolated from a brackish lake sediment.</title>
        <authorList>
            <person name="Watanabe T."/>
            <person name="Yabe T."/>
            <person name="Tsuji J.M."/>
            <person name="Fukui M."/>
        </authorList>
    </citation>
    <scope>NUCLEOTIDE SEQUENCE [LARGE SCALE GENOMIC DNA]</scope>
    <source>
        <strain evidence="5">12FAK</strain>
    </source>
</reference>
<name>A0AAU9EDR0_9BACT</name>
<dbReference type="PANTHER" id="PTHR43794:SF11">
    <property type="entry name" value="AMIDOHYDROLASE-RELATED DOMAIN-CONTAINING PROTEIN"/>
    <property type="match status" value="1"/>
</dbReference>
<dbReference type="InterPro" id="IPR006680">
    <property type="entry name" value="Amidohydro-rel"/>
</dbReference>
<dbReference type="Pfam" id="PF01979">
    <property type="entry name" value="Amidohydro_1"/>
    <property type="match status" value="1"/>
</dbReference>
<organism evidence="4 5">
    <name type="scientific">Desulfoferula mesophila</name>
    <dbReference type="NCBI Taxonomy" id="3058419"/>
    <lineage>
        <taxon>Bacteria</taxon>
        <taxon>Pseudomonadati</taxon>
        <taxon>Thermodesulfobacteriota</taxon>
        <taxon>Desulfarculia</taxon>
        <taxon>Desulfarculales</taxon>
        <taxon>Desulfarculaceae</taxon>
        <taxon>Desulfoferula</taxon>
    </lineage>
</organism>
<keyword evidence="1" id="KW-0378">Hydrolase</keyword>
<dbReference type="PANTHER" id="PTHR43794">
    <property type="entry name" value="AMINOHYDROLASE SSNA-RELATED"/>
    <property type="match status" value="1"/>
</dbReference>
<proteinExistence type="predicted"/>
<evidence type="ECO:0000259" key="3">
    <source>
        <dbReference type="Pfam" id="PF01979"/>
    </source>
</evidence>
<sequence length="408" mass="41936">MTYPSTAYTARWVWCAPGDLRPGAAVTLQDGWITEVAARPPRGARVVDLGEGLLLPGLVNAHTHLELSGLAGLMPPQGDFVVWLESMVNLRPVQLRQNGPEATLAAVEYLAQSGTALVGDVTNTGKAAQALGSAGVSAVSFYEALGAAKAEPPEAQASWQGALLLASAVAAHAPYSIPTARLAALKAKAGAMPFAIHLAESRAEVEFLAGRGSEGRRLEEFLRDRGLRREDLDLAAATPLGQLQAADALDHRTLLVHGVQLTLDEIEQVAVAQASLCVCPRSNLGLTGGLAPVEALLAAGVNLALGTDSLASAPSLSLWEEMAALLAAKPGLDPEAVLTMATQGGARALGQAGRFGVLDPGAAGPLAFVPLAGVSQSEVIEAVVRGEHAGAPRGVGRDDGGKKKEEGR</sequence>
<dbReference type="InterPro" id="IPR032466">
    <property type="entry name" value="Metal_Hydrolase"/>
</dbReference>
<dbReference type="InterPro" id="IPR050287">
    <property type="entry name" value="MTA/SAH_deaminase"/>
</dbReference>
<dbReference type="Proteomes" id="UP001366166">
    <property type="component" value="Chromosome"/>
</dbReference>
<evidence type="ECO:0000256" key="1">
    <source>
        <dbReference type="ARBA" id="ARBA00022801"/>
    </source>
</evidence>
<evidence type="ECO:0000256" key="2">
    <source>
        <dbReference type="SAM" id="MobiDB-lite"/>
    </source>
</evidence>
<dbReference type="Gene3D" id="3.20.20.140">
    <property type="entry name" value="Metal-dependent hydrolases"/>
    <property type="match status" value="1"/>
</dbReference>
<dbReference type="EMBL" id="AP028679">
    <property type="protein sequence ID" value="BEQ15263.1"/>
    <property type="molecule type" value="Genomic_DNA"/>
</dbReference>
<dbReference type="GO" id="GO:0016810">
    <property type="term" value="F:hydrolase activity, acting on carbon-nitrogen (but not peptide) bonds"/>
    <property type="evidence" value="ECO:0007669"/>
    <property type="project" value="InterPro"/>
</dbReference>
<keyword evidence="5" id="KW-1185">Reference proteome</keyword>
<gene>
    <name evidence="4" type="ORF">FAK_23290</name>
</gene>
<dbReference type="SUPFAM" id="SSF51338">
    <property type="entry name" value="Composite domain of metallo-dependent hydrolases"/>
    <property type="match status" value="1"/>
</dbReference>
<evidence type="ECO:0000313" key="5">
    <source>
        <dbReference type="Proteomes" id="UP001366166"/>
    </source>
</evidence>
<protein>
    <submittedName>
        <fullName evidence="4">Amidohydrolase</fullName>
    </submittedName>
</protein>
<feature type="region of interest" description="Disordered" evidence="2">
    <location>
        <begin position="387"/>
        <end position="408"/>
    </location>
</feature>